<keyword evidence="1" id="KW-0472">Membrane</keyword>
<keyword evidence="1" id="KW-0812">Transmembrane</keyword>
<protein>
    <recommendedName>
        <fullName evidence="4">Transmembrane protein</fullName>
    </recommendedName>
</protein>
<organism evidence="2 3">
    <name type="scientific">Brachionus plicatilis</name>
    <name type="common">Marine rotifer</name>
    <name type="synonym">Brachionus muelleri</name>
    <dbReference type="NCBI Taxonomy" id="10195"/>
    <lineage>
        <taxon>Eukaryota</taxon>
        <taxon>Metazoa</taxon>
        <taxon>Spiralia</taxon>
        <taxon>Gnathifera</taxon>
        <taxon>Rotifera</taxon>
        <taxon>Eurotatoria</taxon>
        <taxon>Monogononta</taxon>
        <taxon>Pseudotrocha</taxon>
        <taxon>Ploima</taxon>
        <taxon>Brachionidae</taxon>
        <taxon>Brachionus</taxon>
    </lineage>
</organism>
<gene>
    <name evidence="2" type="ORF">BpHYR1_026196</name>
</gene>
<evidence type="ECO:0000256" key="1">
    <source>
        <dbReference type="SAM" id="Phobius"/>
    </source>
</evidence>
<sequence length="176" mass="21106">MCFFRIMKFISKKLIIKMTGESYYRLNFLYMLGVYIFNCIVLSICNDMEDFYRTKTIQIPVSDSGLVLLALVTNLYEYFTSNMCKKMHFLKTGYLKFKILNQIQILKLKNDKYEKELIKGKFQIFFNLKFKKDKLSFDHMIMIICQTKTRSNAFFNQFDLVKIKTSKLQKVYLLNI</sequence>
<dbReference type="Proteomes" id="UP000276133">
    <property type="component" value="Unassembled WGS sequence"/>
</dbReference>
<feature type="transmembrane region" description="Helical" evidence="1">
    <location>
        <begin position="23"/>
        <end position="44"/>
    </location>
</feature>
<evidence type="ECO:0000313" key="3">
    <source>
        <dbReference type="Proteomes" id="UP000276133"/>
    </source>
</evidence>
<keyword evidence="3" id="KW-1185">Reference proteome</keyword>
<dbReference type="EMBL" id="REGN01000975">
    <property type="protein sequence ID" value="RNA37798.1"/>
    <property type="molecule type" value="Genomic_DNA"/>
</dbReference>
<accession>A0A3M7SQI5</accession>
<comment type="caution">
    <text evidence="2">The sequence shown here is derived from an EMBL/GenBank/DDBJ whole genome shotgun (WGS) entry which is preliminary data.</text>
</comment>
<keyword evidence="1" id="KW-1133">Transmembrane helix</keyword>
<evidence type="ECO:0000313" key="2">
    <source>
        <dbReference type="EMBL" id="RNA37798.1"/>
    </source>
</evidence>
<name>A0A3M7SQI5_BRAPC</name>
<feature type="transmembrane region" description="Helical" evidence="1">
    <location>
        <begin position="56"/>
        <end position="79"/>
    </location>
</feature>
<proteinExistence type="predicted"/>
<evidence type="ECO:0008006" key="4">
    <source>
        <dbReference type="Google" id="ProtNLM"/>
    </source>
</evidence>
<reference evidence="2 3" key="1">
    <citation type="journal article" date="2018" name="Sci. Rep.">
        <title>Genomic signatures of local adaptation to the degree of environmental predictability in rotifers.</title>
        <authorList>
            <person name="Franch-Gras L."/>
            <person name="Hahn C."/>
            <person name="Garcia-Roger E.M."/>
            <person name="Carmona M.J."/>
            <person name="Serra M."/>
            <person name="Gomez A."/>
        </authorList>
    </citation>
    <scope>NUCLEOTIDE SEQUENCE [LARGE SCALE GENOMIC DNA]</scope>
    <source>
        <strain evidence="2">HYR1</strain>
    </source>
</reference>
<dbReference type="AlphaFoldDB" id="A0A3M7SQI5"/>